<dbReference type="RefSeq" id="WP_220306878.1">
    <property type="nucleotide sequence ID" value="NZ_CP080590.1"/>
</dbReference>
<organism evidence="1 2">
    <name type="scientific">Devosia salina</name>
    <dbReference type="NCBI Taxonomy" id="2860336"/>
    <lineage>
        <taxon>Bacteria</taxon>
        <taxon>Pseudomonadati</taxon>
        <taxon>Pseudomonadota</taxon>
        <taxon>Alphaproteobacteria</taxon>
        <taxon>Hyphomicrobiales</taxon>
        <taxon>Devosiaceae</taxon>
        <taxon>Devosia</taxon>
    </lineage>
</organism>
<accession>A0ABX8WJ83</accession>
<dbReference type="Proteomes" id="UP000825799">
    <property type="component" value="Chromosome"/>
</dbReference>
<gene>
    <name evidence="1" type="ORF">K1X15_07635</name>
</gene>
<name>A0ABX8WJ83_9HYPH</name>
<dbReference type="EMBL" id="CP080590">
    <property type="protein sequence ID" value="QYO78408.1"/>
    <property type="molecule type" value="Genomic_DNA"/>
</dbReference>
<protein>
    <submittedName>
        <fullName evidence="1">Uncharacterized protein</fullName>
    </submittedName>
</protein>
<reference evidence="1 2" key="1">
    <citation type="submission" date="2021-08" db="EMBL/GenBank/DDBJ databases">
        <title>Devosia salina sp. nov., isolated from the South China Sea sediment.</title>
        <authorList>
            <person name="Zhou Z."/>
        </authorList>
    </citation>
    <scope>NUCLEOTIDE SEQUENCE [LARGE SCALE GENOMIC DNA]</scope>
    <source>
        <strain evidence="1 2">SCS-3</strain>
    </source>
</reference>
<proteinExistence type="predicted"/>
<evidence type="ECO:0000313" key="1">
    <source>
        <dbReference type="EMBL" id="QYO78408.1"/>
    </source>
</evidence>
<keyword evidence="2" id="KW-1185">Reference proteome</keyword>
<evidence type="ECO:0000313" key="2">
    <source>
        <dbReference type="Proteomes" id="UP000825799"/>
    </source>
</evidence>
<sequence length="111" mass="12749">MSNSPPSSMFYRPRLGAAADKGLLLVARCNFCRRARAYLATDLLQIYHRDTFLDDLFDGCCPRCGKSDFWRVRQRYPSNSDVGMLVVRRLAGTRTTHLWRDELYSAPAKDV</sequence>